<reference evidence="2 3" key="1">
    <citation type="submission" date="2017-11" db="EMBL/GenBank/DDBJ databases">
        <title>Comparative genomics of Botrytis spp.</title>
        <authorList>
            <person name="Valero-Jimenez C.A."/>
            <person name="Tapia P."/>
            <person name="Veloso J."/>
            <person name="Silva-Moreno E."/>
            <person name="Staats M."/>
            <person name="Valdes J.H."/>
            <person name="Van Kan J.A.L."/>
        </authorList>
    </citation>
    <scope>NUCLEOTIDE SEQUENCE [LARGE SCALE GENOMIC DNA]</scope>
    <source>
        <strain evidence="2 3">MUCL2830</strain>
    </source>
</reference>
<protein>
    <submittedName>
        <fullName evidence="2">Uncharacterized protein</fullName>
    </submittedName>
</protein>
<dbReference type="OrthoDB" id="3544769at2759"/>
<keyword evidence="3" id="KW-1185">Reference proteome</keyword>
<evidence type="ECO:0000313" key="3">
    <source>
        <dbReference type="Proteomes" id="UP000297299"/>
    </source>
</evidence>
<dbReference type="EMBL" id="PHWZ01000103">
    <property type="protein sequence ID" value="TEY70429.1"/>
    <property type="molecule type" value="Genomic_DNA"/>
</dbReference>
<sequence length="371" mass="43681">MHSREDEKMTDRLDRDDDFYFPSVEWPSQQATWRASSRSLVFRPAGSGFSDAGEPAARFVEESYDRSLVFRPAGSGVPDVGETSSRVVREKRMEPLVHRPAVHGFLAVEETSPQAVRKIRTKPLVLRPAIPEIPILHDIAEQKSTMQLQSTLPYRPRVTDESRNSRRRYKQSVRKWIERKRRREERERWSSSESRESGRFGNSHHEIDHAFIERGILDSPLDYSHAIGKEEDDKKHTVEEWQDWVNFLVERVDKKKKNWEEYREMSKKRELMDYGGPKIDELVKGEWSRVHLLIQSIYHCLDKLDRVLEEAEECSRKTHCETKEVESESAAKREKAQFVETYLWTYIGSDDDDPSVMRPAKRKQLPLRKKK</sequence>
<proteinExistence type="predicted"/>
<comment type="caution">
    <text evidence="2">The sequence shown here is derived from an EMBL/GenBank/DDBJ whole genome shotgun (WGS) entry which is preliminary data.</text>
</comment>
<evidence type="ECO:0000256" key="1">
    <source>
        <dbReference type="SAM" id="MobiDB-lite"/>
    </source>
</evidence>
<evidence type="ECO:0000313" key="2">
    <source>
        <dbReference type="EMBL" id="TEY70429.1"/>
    </source>
</evidence>
<name>A0A4Y8D6F5_9HELO</name>
<dbReference type="AlphaFoldDB" id="A0A4Y8D6F5"/>
<gene>
    <name evidence="2" type="ORF">BOTCAL_0103g00120</name>
</gene>
<accession>A0A4Y8D6F5</accession>
<feature type="region of interest" description="Disordered" evidence="1">
    <location>
        <begin position="349"/>
        <end position="371"/>
    </location>
</feature>
<organism evidence="2 3">
    <name type="scientific">Botryotinia calthae</name>
    <dbReference type="NCBI Taxonomy" id="38488"/>
    <lineage>
        <taxon>Eukaryota</taxon>
        <taxon>Fungi</taxon>
        <taxon>Dikarya</taxon>
        <taxon>Ascomycota</taxon>
        <taxon>Pezizomycotina</taxon>
        <taxon>Leotiomycetes</taxon>
        <taxon>Helotiales</taxon>
        <taxon>Sclerotiniaceae</taxon>
        <taxon>Botryotinia</taxon>
    </lineage>
</organism>
<dbReference type="Proteomes" id="UP000297299">
    <property type="component" value="Unassembled WGS sequence"/>
</dbReference>
<feature type="compositionally biased region" description="Basic residues" evidence="1">
    <location>
        <begin position="359"/>
        <end position="371"/>
    </location>
</feature>